<dbReference type="KEGG" id="npe:Natpe_1780"/>
<reference evidence="3" key="2">
    <citation type="submission" date="2012-02" db="EMBL/GenBank/DDBJ databases">
        <title>Complete sequence of chromosome of Natrinema pellirubrum DSM 15624.</title>
        <authorList>
            <person name="Lucas S."/>
            <person name="Han J."/>
            <person name="Lapidus A."/>
            <person name="Cheng J.-F."/>
            <person name="Goodwin L."/>
            <person name="Pitluck S."/>
            <person name="Peters L."/>
            <person name="Teshima H."/>
            <person name="Detter J.C."/>
            <person name="Han C."/>
            <person name="Tapia R."/>
            <person name="Land M."/>
            <person name="Hauser L."/>
            <person name="Kyrpides N."/>
            <person name="Ivanova N."/>
            <person name="Pagani I."/>
            <person name="Sproer C."/>
            <person name="Anderson I."/>
            <person name="Woyke T."/>
        </authorList>
    </citation>
    <scope>NUCLEOTIDE SEQUENCE [LARGE SCALE GENOMIC DNA]</scope>
    <source>
        <strain evidence="3">DSM 15624 / JCM 10476 / NCIMB 786</strain>
    </source>
</reference>
<name>G4GP34_NATP1</name>
<protein>
    <submittedName>
        <fullName evidence="1">Uncharacterized protein</fullName>
    </submittedName>
</protein>
<evidence type="ECO:0000313" key="1">
    <source>
        <dbReference type="EMBL" id="AGB31669.1"/>
    </source>
</evidence>
<reference evidence="1" key="1">
    <citation type="submission" date="2012-02" db="EMBL/GenBank/DDBJ databases">
        <title>Complete sequence of chromosome of Natrinema pellirubrum DSM 15624.</title>
        <authorList>
            <consortium name="US DOE Joint Genome Institute"/>
            <person name="Lucas S."/>
            <person name="Han J."/>
            <person name="Lapidus A."/>
            <person name="Cheng J.-F."/>
            <person name="Goodwin L."/>
            <person name="Pitluck S."/>
            <person name="Peters L."/>
            <person name="Teshima H."/>
            <person name="Detter J.C."/>
            <person name="Han C."/>
            <person name="Tapia R."/>
            <person name="Land M."/>
            <person name="Hauser L."/>
            <person name="Kyrpides N."/>
            <person name="Ivanova N."/>
            <person name="Pagani I."/>
            <person name="Sproer C."/>
            <person name="Anderson I."/>
            <person name="Woyke T."/>
        </authorList>
    </citation>
    <scope>NUCLEOTIDE SEQUENCE</scope>
    <source>
        <strain evidence="1">DSM 15624</strain>
    </source>
</reference>
<evidence type="ECO:0000313" key="3">
    <source>
        <dbReference type="Proteomes" id="UP000010843"/>
    </source>
</evidence>
<evidence type="ECO:0000313" key="2">
    <source>
        <dbReference type="EMBL" id="AGB31803.1"/>
    </source>
</evidence>
<gene>
    <name evidence="1" type="ordered locus">Natpe_1780</name>
    <name evidence="2" type="ordered locus">Natpe_1952</name>
</gene>
<dbReference type="EMBL" id="CP003372">
    <property type="protein sequence ID" value="AGB31669.1"/>
    <property type="molecule type" value="Genomic_DNA"/>
</dbReference>
<sequence>MEVSKTRIASIVAVTTALGYALYQRRSIESSDSHGDE</sequence>
<organism evidence="1 3">
    <name type="scientific">Natrinema pellirubrum (strain DSM 15624 / CIP 106293 / JCM 10476 / NCIMB 786 / 157)</name>
    <dbReference type="NCBI Taxonomy" id="797303"/>
    <lineage>
        <taxon>Archaea</taxon>
        <taxon>Methanobacteriati</taxon>
        <taxon>Methanobacteriota</taxon>
        <taxon>Stenosarchaea group</taxon>
        <taxon>Halobacteria</taxon>
        <taxon>Halobacteriales</taxon>
        <taxon>Natrialbaceae</taxon>
        <taxon>Natrinema</taxon>
    </lineage>
</organism>
<dbReference type="Proteomes" id="UP000010843">
    <property type="component" value="Chromosome"/>
</dbReference>
<dbReference type="HOGENOM" id="CLU_3338559_0_0_2"/>
<dbReference type="AlphaFoldDB" id="G4GP34"/>
<accession>G4GP34</accession>
<dbReference type="KEGG" id="npe:Natpe_1952"/>
<proteinExistence type="predicted"/>
<dbReference type="EMBL" id="CP003372">
    <property type="protein sequence ID" value="AGB31803.1"/>
    <property type="molecule type" value="Genomic_DNA"/>
</dbReference>